<comment type="caution">
    <text evidence="1">The sequence shown here is derived from an EMBL/GenBank/DDBJ whole genome shotgun (WGS) entry which is preliminary data.</text>
</comment>
<dbReference type="EMBL" id="JAKWBL010000001">
    <property type="protein sequence ID" value="MCH5597542.1"/>
    <property type="molecule type" value="Genomic_DNA"/>
</dbReference>
<organism evidence="1 2">
    <name type="scientific">Niabella ginsengisoli</name>
    <dbReference type="NCBI Taxonomy" id="522298"/>
    <lineage>
        <taxon>Bacteria</taxon>
        <taxon>Pseudomonadati</taxon>
        <taxon>Bacteroidota</taxon>
        <taxon>Chitinophagia</taxon>
        <taxon>Chitinophagales</taxon>
        <taxon>Chitinophagaceae</taxon>
        <taxon>Niabella</taxon>
    </lineage>
</organism>
<accession>A0ABS9SGR6</accession>
<protein>
    <submittedName>
        <fullName evidence="1">Uncharacterized protein</fullName>
    </submittedName>
</protein>
<dbReference type="Proteomes" id="UP001202248">
    <property type="component" value="Unassembled WGS sequence"/>
</dbReference>
<sequence length="153" mass="17080">MEVQSREQIKDRMIRLAAEHWNLEENEIEANFDPLAVLLFDAVAGEIESLGYRIKDIQGTLLNELASLMLPHSLLRAKPASCIVTAKPLDETCILKSDLNFSTVAKISKADEASKEIELNFTPIGETKLIKANLGYLRTGNSVFKYQNDGKKT</sequence>
<gene>
    <name evidence="1" type="ORF">MKP09_06295</name>
</gene>
<reference evidence="1 2" key="1">
    <citation type="submission" date="2022-02" db="EMBL/GenBank/DDBJ databases">
        <authorList>
            <person name="Min J."/>
        </authorList>
    </citation>
    <scope>NUCLEOTIDE SEQUENCE [LARGE SCALE GENOMIC DNA]</scope>
    <source>
        <strain evidence="1 2">GR10-1</strain>
    </source>
</reference>
<name>A0ABS9SGR6_9BACT</name>
<proteinExistence type="predicted"/>
<keyword evidence="2" id="KW-1185">Reference proteome</keyword>
<evidence type="ECO:0000313" key="1">
    <source>
        <dbReference type="EMBL" id="MCH5597542.1"/>
    </source>
</evidence>
<evidence type="ECO:0000313" key="2">
    <source>
        <dbReference type="Proteomes" id="UP001202248"/>
    </source>
</evidence>
<dbReference type="RefSeq" id="WP_240826923.1">
    <property type="nucleotide sequence ID" value="NZ_JAKWBL010000001.1"/>
</dbReference>